<feature type="transmembrane region" description="Helical" evidence="9">
    <location>
        <begin position="396"/>
        <end position="418"/>
    </location>
</feature>
<protein>
    <recommendedName>
        <fullName evidence="9">Efflux pump membrane transporter</fullName>
    </recommendedName>
</protein>
<feature type="transmembrane region" description="Helical" evidence="9">
    <location>
        <begin position="905"/>
        <end position="927"/>
    </location>
</feature>
<evidence type="ECO:0000256" key="1">
    <source>
        <dbReference type="ARBA" id="ARBA00004429"/>
    </source>
</evidence>
<evidence type="ECO:0000313" key="11">
    <source>
        <dbReference type="EMBL" id="AFJ01926.1"/>
    </source>
</evidence>
<feature type="transmembrane region" description="Helical" evidence="9">
    <location>
        <begin position="933"/>
        <end position="957"/>
    </location>
</feature>
<dbReference type="PANTHER" id="PTHR32063:SF11">
    <property type="entry name" value="CATION OR DRUG EFFLUX SYSTEM PROTEIN"/>
    <property type="match status" value="1"/>
</dbReference>
<sequence length="1056" mass="114334">MQFPKFFIDRPIFATVISIITVIVGVMAFLTLPIEQYPSVAPPTIQVSASYPGATAETVAETVATPIEQEVNGVEGMLYMDSQASSDGSMTLTITFELGTDLDTAQVLVQNRVAIAEPRLPEVVRSMGVTTRKNTPDLMLVVNMSSPDGTYDQNYLANYGVLNVRDRLRRIEGVGDVRVFGAADYAMRIWLKPDLLQSFGIAAGDIISALRSQNVQVASGTLNSAPQTDQNYYEYIVQTQGRLESPEEFGDIIVKADEGRIVRLKDVARVELGAQEYVTKGYLGEKPAVALPIYQRPGSNAIATTEALIAEMKDIAADFPPGIEYEFAYNPTEFIEQSVEAVEFTVYEAVFLVVIVILVFLQTWRAAIIPIVAIPVSLIGTFAVMSALGYSLNNLTLFGLVLAIGIVVDDAIVIVENMERNLRNGLSPRESARKTMDEVGTALIAMGLVLVAVFLPTMFLEGISGRFYQAFGLTVAVATLISVSVSLTLSPALAAILMKVDPNHDKPVKWYKSPVKAFFNGFNKGMSGLSERYGWFVGKTIRMGFIMLLIYGGLMALTAFQFDRVPTGFIPSQDQGSLIVSITLPEGASLSETDEVVQEVTREMLKVPGLANTVGFTGFSGATRTLQSNAAVIFTPLESFDKRIAEGIEYQTILSDMRAVGASFKNASIAVFERPPVPGIGNAGGFKMMLQDQGGRGLKVLEQAAIDMAAAANSPDNPATTAAYTFFNTNNPQLYLDIDRNKAERLGVPVDNVFEALEVFIGSVYINDFNYLGRTFRVTAQAEAQERLTIDDALRIRVRNNDGDMVPIGSFATVENTSGPSRVPRYNLYPAAGVMGSASPGFSSGEALNAMEDLADQILPDGIGYEWTEIAYQQKSTGDTAVLAFVLAVVFVFLLLAAQYESWTLPLSIILIVPMCLLSAITGVYIAGMDNNILTQIGLVVLVGLASKNAILIVEFARELEDQGRDMWQAAVEAARLRLRPILMTSFAFILGVVPMVIATGAGAEMRQALGVAVFSGMLGVTAFGLIFTPVFYVLCRKLALIGTKKDSKKLSSETV</sequence>
<dbReference type="InterPro" id="IPR001036">
    <property type="entry name" value="Acrflvin-R"/>
</dbReference>
<dbReference type="PRINTS" id="PR00702">
    <property type="entry name" value="ACRIFLAVINRP"/>
</dbReference>
<accession>I1YG83</accession>
<dbReference type="FunFam" id="1.20.1640.10:FF:000001">
    <property type="entry name" value="Efflux pump membrane transporter"/>
    <property type="match status" value="1"/>
</dbReference>
<evidence type="ECO:0000256" key="3">
    <source>
        <dbReference type="ARBA" id="ARBA00022448"/>
    </source>
</evidence>
<feature type="transmembrane region" description="Helical" evidence="9">
    <location>
        <begin position="541"/>
        <end position="562"/>
    </location>
</feature>
<feature type="domain" description="SSD" evidence="10">
    <location>
        <begin position="367"/>
        <end position="496"/>
    </location>
</feature>
<reference evidence="11 12" key="1">
    <citation type="journal article" date="2012" name="J. Bacteriol.">
        <title>Complete genome sequences of Methylophaga sp. strain JAM1 and Methylophaga sp. strain JAM7.</title>
        <authorList>
            <person name="Villeneuve C."/>
            <person name="Martineau C."/>
            <person name="Mauffrey F."/>
            <person name="Villemur R."/>
        </authorList>
    </citation>
    <scope>NUCLEOTIDE SEQUENCE [LARGE SCALE GENOMIC DNA]</scope>
    <source>
        <strain evidence="11 12">JAM7</strain>
    </source>
</reference>
<dbReference type="SUPFAM" id="SSF82714">
    <property type="entry name" value="Multidrug efflux transporter AcrB TolC docking domain, DN and DC subdomains"/>
    <property type="match status" value="2"/>
</dbReference>
<dbReference type="InterPro" id="IPR027463">
    <property type="entry name" value="AcrB_DN_DC_subdom"/>
</dbReference>
<feature type="transmembrane region" description="Helical" evidence="9">
    <location>
        <begin position="1010"/>
        <end position="1036"/>
    </location>
</feature>
<keyword evidence="5 9" id="KW-0997">Cell inner membrane</keyword>
<keyword evidence="4" id="KW-1003">Cell membrane</keyword>
<dbReference type="GO" id="GO:0015562">
    <property type="term" value="F:efflux transmembrane transporter activity"/>
    <property type="evidence" value="ECO:0007669"/>
    <property type="project" value="InterPro"/>
</dbReference>
<evidence type="ECO:0000259" key="10">
    <source>
        <dbReference type="PROSITE" id="PS50156"/>
    </source>
</evidence>
<evidence type="ECO:0000256" key="5">
    <source>
        <dbReference type="ARBA" id="ARBA00022519"/>
    </source>
</evidence>
<keyword evidence="8 9" id="KW-0472">Membrane</keyword>
<dbReference type="Gene3D" id="3.30.2090.10">
    <property type="entry name" value="Multidrug efflux transporter AcrB TolC docking domain, DN and DC subdomains"/>
    <property type="match status" value="2"/>
</dbReference>
<dbReference type="GO" id="GO:0042910">
    <property type="term" value="F:xenobiotic transmembrane transporter activity"/>
    <property type="evidence" value="ECO:0007669"/>
    <property type="project" value="TreeGrafter"/>
</dbReference>
<feature type="transmembrane region" description="Helical" evidence="9">
    <location>
        <begin position="439"/>
        <end position="459"/>
    </location>
</feature>
<dbReference type="RefSeq" id="WP_014703347.1">
    <property type="nucleotide sequence ID" value="NC_017856.1"/>
</dbReference>
<dbReference type="InterPro" id="IPR000731">
    <property type="entry name" value="SSD"/>
</dbReference>
<dbReference type="SUPFAM" id="SSF82866">
    <property type="entry name" value="Multidrug efflux transporter AcrB transmembrane domain"/>
    <property type="match status" value="2"/>
</dbReference>
<feature type="transmembrane region" description="Helical" evidence="9">
    <location>
        <begin position="344"/>
        <end position="361"/>
    </location>
</feature>
<keyword evidence="7 9" id="KW-1133">Transmembrane helix</keyword>
<dbReference type="eggNOG" id="COG0841">
    <property type="taxonomic scope" value="Bacteria"/>
</dbReference>
<dbReference type="Pfam" id="PF00873">
    <property type="entry name" value="ACR_tran"/>
    <property type="match status" value="1"/>
</dbReference>
<evidence type="ECO:0000256" key="6">
    <source>
        <dbReference type="ARBA" id="ARBA00022692"/>
    </source>
</evidence>
<keyword evidence="12" id="KW-1185">Reference proteome</keyword>
<evidence type="ECO:0000256" key="4">
    <source>
        <dbReference type="ARBA" id="ARBA00022475"/>
    </source>
</evidence>
<organism evidence="11 12">
    <name type="scientific">Methylophaga frappieri (strain ATCC BAA-2434 / DSM 25690 / JAM7)</name>
    <dbReference type="NCBI Taxonomy" id="754477"/>
    <lineage>
        <taxon>Bacteria</taxon>
        <taxon>Pseudomonadati</taxon>
        <taxon>Pseudomonadota</taxon>
        <taxon>Gammaproteobacteria</taxon>
        <taxon>Thiotrichales</taxon>
        <taxon>Piscirickettsiaceae</taxon>
        <taxon>Methylophaga</taxon>
    </lineage>
</organism>
<dbReference type="GO" id="GO:0009636">
    <property type="term" value="P:response to toxic substance"/>
    <property type="evidence" value="ECO:0007669"/>
    <property type="project" value="UniProtKB-ARBA"/>
</dbReference>
<dbReference type="PROSITE" id="PS50156">
    <property type="entry name" value="SSD"/>
    <property type="match status" value="1"/>
</dbReference>
<dbReference type="EMBL" id="CP003380">
    <property type="protein sequence ID" value="AFJ01926.1"/>
    <property type="molecule type" value="Genomic_DNA"/>
</dbReference>
<dbReference type="PANTHER" id="PTHR32063">
    <property type="match status" value="1"/>
</dbReference>
<dbReference type="NCBIfam" id="TIGR00915">
    <property type="entry name" value="2A0602"/>
    <property type="match status" value="1"/>
</dbReference>
<dbReference type="HOGENOM" id="CLU_002755_1_1_6"/>
<dbReference type="FunFam" id="3.30.70.1430:FF:000001">
    <property type="entry name" value="Efflux pump membrane transporter"/>
    <property type="match status" value="1"/>
</dbReference>
<dbReference type="Gene3D" id="3.30.70.1430">
    <property type="entry name" value="Multidrug efflux transporter AcrB pore domain"/>
    <property type="match status" value="2"/>
</dbReference>
<dbReference type="GO" id="GO:0005886">
    <property type="term" value="C:plasma membrane"/>
    <property type="evidence" value="ECO:0007669"/>
    <property type="project" value="UniProtKB-SubCell"/>
</dbReference>
<dbReference type="OrthoDB" id="5613295at2"/>
<feature type="transmembrane region" description="Helical" evidence="9">
    <location>
        <begin position="368"/>
        <end position="390"/>
    </location>
</feature>
<dbReference type="NCBIfam" id="NF000282">
    <property type="entry name" value="RND_permease_1"/>
    <property type="match status" value="1"/>
</dbReference>
<dbReference type="PATRIC" id="fig|754477.3.peg.746"/>
<keyword evidence="6 9" id="KW-0812">Transmembrane</keyword>
<dbReference type="Gene3D" id="1.20.1640.10">
    <property type="entry name" value="Multidrug efflux transporter AcrB transmembrane domain"/>
    <property type="match status" value="2"/>
</dbReference>
<comment type="similarity">
    <text evidence="2 9">Belongs to the resistance-nodulation-cell division (RND) (TC 2.A.6) family.</text>
</comment>
<dbReference type="AlphaFoldDB" id="I1YG83"/>
<feature type="transmembrane region" description="Helical" evidence="9">
    <location>
        <begin position="982"/>
        <end position="1004"/>
    </location>
</feature>
<feature type="transmembrane region" description="Helical" evidence="9">
    <location>
        <begin position="12"/>
        <end position="34"/>
    </location>
</feature>
<dbReference type="STRING" id="754477.Q7C_755"/>
<dbReference type="Gene3D" id="3.30.70.1320">
    <property type="entry name" value="Multidrug efflux transporter AcrB pore domain like"/>
    <property type="match status" value="1"/>
</dbReference>
<gene>
    <name evidence="11" type="ordered locus">Q7C_755</name>
</gene>
<name>I1YG83_METFJ</name>
<dbReference type="SUPFAM" id="SSF82693">
    <property type="entry name" value="Multidrug efflux transporter AcrB pore domain, PN1, PN2, PC1 and PC2 subdomains"/>
    <property type="match status" value="4"/>
</dbReference>
<evidence type="ECO:0000256" key="2">
    <source>
        <dbReference type="ARBA" id="ARBA00010942"/>
    </source>
</evidence>
<feature type="transmembrane region" description="Helical" evidence="9">
    <location>
        <begin position="880"/>
        <end position="898"/>
    </location>
</feature>
<comment type="subcellular location">
    <subcellularLocation>
        <location evidence="1 9">Cell inner membrane</location>
        <topology evidence="1 9">Multi-pass membrane protein</topology>
    </subcellularLocation>
</comment>
<evidence type="ECO:0000313" key="12">
    <source>
        <dbReference type="Proteomes" id="UP000009145"/>
    </source>
</evidence>
<proteinExistence type="inferred from homology"/>
<feature type="transmembrane region" description="Helical" evidence="9">
    <location>
        <begin position="471"/>
        <end position="497"/>
    </location>
</feature>
<dbReference type="Proteomes" id="UP000009145">
    <property type="component" value="Chromosome"/>
</dbReference>
<keyword evidence="3 9" id="KW-0813">Transport</keyword>
<evidence type="ECO:0000256" key="9">
    <source>
        <dbReference type="RuleBase" id="RU364070"/>
    </source>
</evidence>
<dbReference type="KEGG" id="mec:Q7C_755"/>
<evidence type="ECO:0000256" key="7">
    <source>
        <dbReference type="ARBA" id="ARBA00022989"/>
    </source>
</evidence>
<evidence type="ECO:0000256" key="8">
    <source>
        <dbReference type="ARBA" id="ARBA00023136"/>
    </source>
</evidence>
<dbReference type="InterPro" id="IPR004764">
    <property type="entry name" value="MdtF-like"/>
</dbReference>
<dbReference type="Gene3D" id="3.30.70.1440">
    <property type="entry name" value="Multidrug efflux transporter AcrB pore domain"/>
    <property type="match status" value="1"/>
</dbReference>